<organism evidence="2 3">
    <name type="scientific">Ruminococcus turbiniformis</name>
    <dbReference type="NCBI Taxonomy" id="2881258"/>
    <lineage>
        <taxon>Bacteria</taxon>
        <taxon>Bacillati</taxon>
        <taxon>Bacillota</taxon>
        <taxon>Clostridia</taxon>
        <taxon>Eubacteriales</taxon>
        <taxon>Oscillospiraceae</taxon>
        <taxon>Ruminococcus</taxon>
    </lineage>
</organism>
<keyword evidence="1" id="KW-0472">Membrane</keyword>
<protein>
    <submittedName>
        <fullName evidence="2">ABC transporter permease</fullName>
    </submittedName>
</protein>
<feature type="transmembrane region" description="Helical" evidence="1">
    <location>
        <begin position="61"/>
        <end position="83"/>
    </location>
</feature>
<proteinExistence type="predicted"/>
<keyword evidence="3" id="KW-1185">Reference proteome</keyword>
<reference evidence="2 3" key="1">
    <citation type="submission" date="2021-10" db="EMBL/GenBank/DDBJ databases">
        <title>Anaerobic single-cell dispensing facilitates the cultivation of human gut bacteria.</title>
        <authorList>
            <person name="Afrizal A."/>
        </authorList>
    </citation>
    <scope>NUCLEOTIDE SEQUENCE [LARGE SCALE GENOMIC DNA]</scope>
    <source>
        <strain evidence="2 3">CLA-AA-H200</strain>
    </source>
</reference>
<dbReference type="InterPro" id="IPR010540">
    <property type="entry name" value="CmpB_TMEM229"/>
</dbReference>
<sequence length="138" mass="16061">MKKLSEYLFLWALGGSIYYTFEVLVRGFSHWSMFFLGGVCLVFFAQQGIWTGWGEPMWKQVLWCTAFVTAGEFITGIFVNRIMRWNVWDYADQPFQIMGQICLPFTILFSGLCALGIILSGYLLHWLYGEKKPVFRVL</sequence>
<evidence type="ECO:0000313" key="2">
    <source>
        <dbReference type="EMBL" id="MCC2253210.1"/>
    </source>
</evidence>
<dbReference type="Pfam" id="PF06541">
    <property type="entry name" value="ABC_trans_CmpB"/>
    <property type="match status" value="1"/>
</dbReference>
<evidence type="ECO:0000256" key="1">
    <source>
        <dbReference type="SAM" id="Phobius"/>
    </source>
</evidence>
<dbReference type="EMBL" id="JAJEQX010000002">
    <property type="protein sequence ID" value="MCC2253210.1"/>
    <property type="molecule type" value="Genomic_DNA"/>
</dbReference>
<feature type="transmembrane region" description="Helical" evidence="1">
    <location>
        <begin position="103"/>
        <end position="128"/>
    </location>
</feature>
<feature type="transmembrane region" description="Helical" evidence="1">
    <location>
        <begin position="7"/>
        <end position="25"/>
    </location>
</feature>
<name>A0ABS8FT68_9FIRM</name>
<gene>
    <name evidence="2" type="ORF">LKD70_01925</name>
</gene>
<accession>A0ABS8FT68</accession>
<dbReference type="Proteomes" id="UP001198151">
    <property type="component" value="Unassembled WGS sequence"/>
</dbReference>
<keyword evidence="1" id="KW-0812">Transmembrane</keyword>
<evidence type="ECO:0000313" key="3">
    <source>
        <dbReference type="Proteomes" id="UP001198151"/>
    </source>
</evidence>
<comment type="caution">
    <text evidence="2">The sequence shown here is derived from an EMBL/GenBank/DDBJ whole genome shotgun (WGS) entry which is preliminary data.</text>
</comment>
<keyword evidence="1" id="KW-1133">Transmembrane helix</keyword>
<dbReference type="RefSeq" id="WP_227706364.1">
    <property type="nucleotide sequence ID" value="NZ_JAJEQX010000002.1"/>
</dbReference>
<feature type="transmembrane region" description="Helical" evidence="1">
    <location>
        <begin position="31"/>
        <end position="49"/>
    </location>
</feature>